<dbReference type="Proteomes" id="UP000784294">
    <property type="component" value="Unassembled WGS sequence"/>
</dbReference>
<keyword evidence="2" id="KW-1185">Reference proteome</keyword>
<evidence type="ECO:0000313" key="1">
    <source>
        <dbReference type="EMBL" id="VEL08065.1"/>
    </source>
</evidence>
<comment type="caution">
    <text evidence="1">The sequence shown here is derived from an EMBL/GenBank/DDBJ whole genome shotgun (WGS) entry which is preliminary data.</text>
</comment>
<proteinExistence type="predicted"/>
<dbReference type="EMBL" id="CAAALY010003052">
    <property type="protein sequence ID" value="VEL08065.1"/>
    <property type="molecule type" value="Genomic_DNA"/>
</dbReference>
<reference evidence="1" key="1">
    <citation type="submission" date="2018-11" db="EMBL/GenBank/DDBJ databases">
        <authorList>
            <consortium name="Pathogen Informatics"/>
        </authorList>
    </citation>
    <scope>NUCLEOTIDE SEQUENCE</scope>
</reference>
<organism evidence="1 2">
    <name type="scientific">Protopolystoma xenopodis</name>
    <dbReference type="NCBI Taxonomy" id="117903"/>
    <lineage>
        <taxon>Eukaryota</taxon>
        <taxon>Metazoa</taxon>
        <taxon>Spiralia</taxon>
        <taxon>Lophotrochozoa</taxon>
        <taxon>Platyhelminthes</taxon>
        <taxon>Monogenea</taxon>
        <taxon>Polyopisthocotylea</taxon>
        <taxon>Polystomatidea</taxon>
        <taxon>Polystomatidae</taxon>
        <taxon>Protopolystoma</taxon>
    </lineage>
</organism>
<protein>
    <submittedName>
        <fullName evidence="1">Uncharacterized protein</fullName>
    </submittedName>
</protein>
<accession>A0A448WC07</accession>
<sequence>MMVFCNLQTRSFSKLCDTPNLGLQTHLANSYADLWPQDHNTCDNTDFDAVDKATHINPPWKSSLISTKIKLFDGIPQDLSFTKSTKPRIQLCQGKGSPNIMPLDPPAAKFFSPLNGSGNSLEPTQTKVSEKLGRPLLTGRSGITSCSLIQLFPGNIKETEVDEFGYDSKAKCLDSLDVVGFVQPRRSIRFAQQRKQLEQMNLALVGSSQRAMSETRLPSGQDFAAQSKHLDDSYRWRRINGKVTEMVRAYEALFGKTQMSDLSATRPHNANYSAACYDYSDLCSETFLIVGNNDISKDSLASAIRQPNRAVNDSIVENENKSTASSNGGAVLMAHEYWATTDGITNDAEPMTDRGIRKDLDLDELPEKRKEERTTRSKLQNCRFSEAVYLKIFVENETVHCIQVFFSIKETLWASHNELN</sequence>
<dbReference type="AlphaFoldDB" id="A0A448WC07"/>
<gene>
    <name evidence="1" type="ORF">PXEA_LOCUS1505</name>
</gene>
<evidence type="ECO:0000313" key="2">
    <source>
        <dbReference type="Proteomes" id="UP000784294"/>
    </source>
</evidence>
<name>A0A448WC07_9PLAT</name>